<keyword evidence="2" id="KW-1185">Reference proteome</keyword>
<reference evidence="2" key="1">
    <citation type="submission" date="2023-07" db="EMBL/GenBank/DDBJ databases">
        <title>30 novel species of actinomycetes from the DSMZ collection.</title>
        <authorList>
            <person name="Nouioui I."/>
        </authorList>
    </citation>
    <scope>NUCLEOTIDE SEQUENCE [LARGE SCALE GENOMIC DNA]</scope>
    <source>
        <strain evidence="2">DSM 41640</strain>
    </source>
</reference>
<organism evidence="1 2">
    <name type="scientific">Streptomyces doebereineriae</name>
    <dbReference type="NCBI Taxonomy" id="3075528"/>
    <lineage>
        <taxon>Bacteria</taxon>
        <taxon>Bacillati</taxon>
        <taxon>Actinomycetota</taxon>
        <taxon>Actinomycetes</taxon>
        <taxon>Kitasatosporales</taxon>
        <taxon>Streptomycetaceae</taxon>
        <taxon>Streptomyces</taxon>
    </lineage>
</organism>
<comment type="caution">
    <text evidence="1">The sequence shown here is derived from an EMBL/GenBank/DDBJ whole genome shotgun (WGS) entry which is preliminary data.</text>
</comment>
<gene>
    <name evidence="1" type="ORF">RNB18_45015</name>
</gene>
<dbReference type="RefSeq" id="WP_311719936.1">
    <property type="nucleotide sequence ID" value="NZ_JAVREZ010000026.1"/>
</dbReference>
<proteinExistence type="predicted"/>
<evidence type="ECO:0000313" key="1">
    <source>
        <dbReference type="EMBL" id="MDT0487245.1"/>
    </source>
</evidence>
<dbReference type="Proteomes" id="UP001183824">
    <property type="component" value="Unassembled WGS sequence"/>
</dbReference>
<name>A0ABU2VNS4_9ACTN</name>
<accession>A0ABU2VNS4</accession>
<dbReference type="EMBL" id="JAVREZ010000026">
    <property type="protein sequence ID" value="MDT0487245.1"/>
    <property type="molecule type" value="Genomic_DNA"/>
</dbReference>
<sequence length="138" mass="14763">MSTPDLTELILPRLDTSTAALAARLQSDGLEAGRELGHYTSRRLALCAYASFDDGAEEGTIDLMLEVTDRGDGVSIALGIYRESGRIIAETPLIEIPGEFTAAVSAEVMDEFDALIDRTYALIVSEINGNSADHSDAQ</sequence>
<evidence type="ECO:0000313" key="2">
    <source>
        <dbReference type="Proteomes" id="UP001183824"/>
    </source>
</evidence>
<protein>
    <submittedName>
        <fullName evidence="1">Uncharacterized protein</fullName>
    </submittedName>
</protein>